<feature type="binding site" evidence="11">
    <location>
        <position position="159"/>
    </location>
    <ligand>
        <name>ATP</name>
        <dbReference type="ChEBI" id="CHEBI:30616"/>
    </ligand>
</feature>
<dbReference type="Pfam" id="PF12627">
    <property type="entry name" value="PolyA_pol_RNAbd"/>
    <property type="match status" value="1"/>
</dbReference>
<keyword evidence="4 11" id="KW-0548">Nucleotidyltransferase</keyword>
<dbReference type="EMBL" id="CP116507">
    <property type="protein sequence ID" value="WCG22204.1"/>
    <property type="molecule type" value="Genomic_DNA"/>
</dbReference>
<evidence type="ECO:0000313" key="16">
    <source>
        <dbReference type="Proteomes" id="UP001179600"/>
    </source>
</evidence>
<evidence type="ECO:0000259" key="13">
    <source>
        <dbReference type="Pfam" id="PF12627"/>
    </source>
</evidence>
<dbReference type="PANTHER" id="PTHR46173:SF1">
    <property type="entry name" value="CCA TRNA NUCLEOTIDYLTRANSFERASE 1, MITOCHONDRIAL"/>
    <property type="match status" value="1"/>
</dbReference>
<evidence type="ECO:0000259" key="12">
    <source>
        <dbReference type="Pfam" id="PF01743"/>
    </source>
</evidence>
<comment type="catalytic activity">
    <reaction evidence="11">
        <text>a tRNA precursor + 2 CTP + ATP = a tRNA with a 3' CCA end + 3 diphosphate</text>
        <dbReference type="Rhea" id="RHEA:14433"/>
        <dbReference type="Rhea" id="RHEA-COMP:10465"/>
        <dbReference type="Rhea" id="RHEA-COMP:10468"/>
        <dbReference type="ChEBI" id="CHEBI:30616"/>
        <dbReference type="ChEBI" id="CHEBI:33019"/>
        <dbReference type="ChEBI" id="CHEBI:37563"/>
        <dbReference type="ChEBI" id="CHEBI:74896"/>
        <dbReference type="ChEBI" id="CHEBI:83071"/>
        <dbReference type="EC" id="2.7.7.72"/>
    </reaction>
</comment>
<dbReference type="Proteomes" id="UP001179600">
    <property type="component" value="Chromosome"/>
</dbReference>
<feature type="binding site" evidence="11">
    <location>
        <position position="35"/>
    </location>
    <ligand>
        <name>ATP</name>
        <dbReference type="ChEBI" id="CHEBI:30616"/>
    </ligand>
</feature>
<evidence type="ECO:0000256" key="8">
    <source>
        <dbReference type="ARBA" id="ARBA00022840"/>
    </source>
</evidence>
<organism evidence="15 16">
    <name type="scientific">Vagococcus lutrae</name>
    <dbReference type="NCBI Taxonomy" id="81947"/>
    <lineage>
        <taxon>Bacteria</taxon>
        <taxon>Bacillati</taxon>
        <taxon>Bacillota</taxon>
        <taxon>Bacilli</taxon>
        <taxon>Lactobacillales</taxon>
        <taxon>Enterococcaceae</taxon>
        <taxon>Vagococcus</taxon>
    </lineage>
</organism>
<dbReference type="Gene3D" id="1.20.58.560">
    <property type="match status" value="1"/>
</dbReference>
<dbReference type="GO" id="GO:0005524">
    <property type="term" value="F:ATP binding"/>
    <property type="evidence" value="ECO:0007669"/>
    <property type="project" value="UniProtKB-UniRule"/>
</dbReference>
<dbReference type="AlphaFoldDB" id="A0AAF0BFQ1"/>
<dbReference type="Pfam" id="PF13735">
    <property type="entry name" value="tRNA_NucTran2_2"/>
    <property type="match status" value="1"/>
</dbReference>
<protein>
    <recommendedName>
        <fullName evidence="11">CCA-adding enzyme</fullName>
        <ecNumber evidence="11">2.7.7.72</ecNumber>
    </recommendedName>
    <alternativeName>
        <fullName evidence="11">CCA tRNA nucleotidyltransferase</fullName>
    </alternativeName>
    <alternativeName>
        <fullName evidence="11">tRNA CCA-pyrophosphorylase</fullName>
    </alternativeName>
    <alternativeName>
        <fullName evidence="11">tRNA adenylyl-/cytidylyl- transferase</fullName>
    </alternativeName>
    <alternativeName>
        <fullName evidence="11">tRNA nucleotidyltransferase</fullName>
    </alternativeName>
    <alternativeName>
        <fullName evidence="11">tRNA-NT</fullName>
    </alternativeName>
</protein>
<feature type="binding site" evidence="11">
    <location>
        <position position="35"/>
    </location>
    <ligand>
        <name>CTP</name>
        <dbReference type="ChEBI" id="CHEBI:37563"/>
    </ligand>
</feature>
<dbReference type="SUPFAM" id="SSF81891">
    <property type="entry name" value="Poly A polymerase C-terminal region-like"/>
    <property type="match status" value="1"/>
</dbReference>
<dbReference type="GO" id="GO:0000049">
    <property type="term" value="F:tRNA binding"/>
    <property type="evidence" value="ECO:0007669"/>
    <property type="project" value="UniProtKB-UniRule"/>
</dbReference>
<dbReference type="InterPro" id="IPR050264">
    <property type="entry name" value="Bact_CCA-adding_enz_type3_sf"/>
</dbReference>
<feature type="domain" description="CCA-adding enzyme C-terminal" evidence="14">
    <location>
        <begin position="250"/>
        <end position="395"/>
    </location>
</feature>
<dbReference type="SUPFAM" id="SSF81301">
    <property type="entry name" value="Nucleotidyltransferase"/>
    <property type="match status" value="1"/>
</dbReference>
<evidence type="ECO:0000256" key="6">
    <source>
        <dbReference type="ARBA" id="ARBA00022741"/>
    </source>
</evidence>
<comment type="similarity">
    <text evidence="11">Belongs to the tRNA nucleotidyltransferase/poly(A) polymerase family. Bacterial CCA-adding enzyme type 3 subfamily.</text>
</comment>
<dbReference type="CDD" id="cd05398">
    <property type="entry name" value="NT_ClassII-CCAase"/>
    <property type="match status" value="1"/>
</dbReference>
<dbReference type="InterPro" id="IPR032828">
    <property type="entry name" value="PolyA_RNA-bd"/>
</dbReference>
<dbReference type="PANTHER" id="PTHR46173">
    <property type="entry name" value="CCA TRNA NUCLEOTIDYLTRANSFERASE 1, MITOCHONDRIAL"/>
    <property type="match status" value="1"/>
</dbReference>
<dbReference type="GO" id="GO:0004810">
    <property type="term" value="F:CCA tRNA nucleotidyltransferase activity"/>
    <property type="evidence" value="ECO:0007669"/>
    <property type="project" value="UniProtKB-UniRule"/>
</dbReference>
<dbReference type="Gene3D" id="3.30.460.10">
    <property type="entry name" value="Beta Polymerase, domain 2"/>
    <property type="match status" value="1"/>
</dbReference>
<keyword evidence="2 11" id="KW-0808">Transferase</keyword>
<feature type="binding site" evidence="11">
    <location>
        <position position="162"/>
    </location>
    <ligand>
        <name>ATP</name>
        <dbReference type="ChEBI" id="CHEBI:30616"/>
    </ligand>
</feature>
<dbReference type="Pfam" id="PF01743">
    <property type="entry name" value="PolyA_pol"/>
    <property type="match status" value="1"/>
</dbReference>
<evidence type="ECO:0000256" key="5">
    <source>
        <dbReference type="ARBA" id="ARBA00022723"/>
    </source>
</evidence>
<comment type="cofactor">
    <cofactor evidence="1 11">
        <name>Mg(2+)</name>
        <dbReference type="ChEBI" id="CHEBI:18420"/>
    </cofactor>
</comment>
<feature type="binding site" evidence="11">
    <location>
        <position position="168"/>
    </location>
    <ligand>
        <name>CTP</name>
        <dbReference type="ChEBI" id="CHEBI:37563"/>
    </ligand>
</feature>
<dbReference type="InterPro" id="IPR043519">
    <property type="entry name" value="NT_sf"/>
</dbReference>
<dbReference type="NCBIfam" id="NF009814">
    <property type="entry name" value="PRK13299.1"/>
    <property type="match status" value="1"/>
</dbReference>
<dbReference type="Gene3D" id="1.10.110.30">
    <property type="match status" value="1"/>
</dbReference>
<keyword evidence="8 11" id="KW-0067">ATP-binding</keyword>
<dbReference type="GO" id="GO:0042245">
    <property type="term" value="P:RNA repair"/>
    <property type="evidence" value="ECO:0007669"/>
    <property type="project" value="UniProtKB-KW"/>
</dbReference>
<feature type="binding site" evidence="11">
    <location>
        <position position="45"/>
    </location>
    <ligand>
        <name>Mg(2+)</name>
        <dbReference type="ChEBI" id="CHEBI:18420"/>
    </ligand>
</feature>
<keyword evidence="10 11" id="KW-0694">RNA-binding</keyword>
<comment type="function">
    <text evidence="11">Catalyzes the addition and repair of the essential 3'-terminal CCA sequence in tRNAs without using a nucleic acid template. Adds these three nucleotides in the order of C, C, and A to the tRNA nucleotide-73, using CTP and ATP as substrates and producing inorganic pyrophosphate. tRNA 3'-terminal CCA addition is required both for tRNA processing and repair. Also involved in tRNA surveillance by mediating tandem CCA addition to generate a CCACCA at the 3' terminus of unstable tRNAs. While stable tRNAs receive only 3'-terminal CCA, unstable tRNAs are marked with CCACCA and rapidly degraded.</text>
</comment>
<feature type="binding site" evidence="11">
    <location>
        <position position="168"/>
    </location>
    <ligand>
        <name>ATP</name>
        <dbReference type="ChEBI" id="CHEBI:30616"/>
    </ligand>
</feature>
<feature type="binding site" evidence="11">
    <location>
        <position position="116"/>
    </location>
    <ligand>
        <name>CTP</name>
        <dbReference type="ChEBI" id="CHEBI:37563"/>
    </ligand>
</feature>
<feature type="domain" description="tRNA nucleotidyltransferase/poly(A) polymerase RNA and SrmB- binding" evidence="13">
    <location>
        <begin position="174"/>
        <end position="227"/>
    </location>
</feature>
<evidence type="ECO:0000256" key="10">
    <source>
        <dbReference type="ARBA" id="ARBA00022884"/>
    </source>
</evidence>
<feature type="binding site" evidence="11">
    <location>
        <position position="47"/>
    </location>
    <ligand>
        <name>Mg(2+)</name>
        <dbReference type="ChEBI" id="CHEBI:18420"/>
    </ligand>
</feature>
<reference evidence="15" key="1">
    <citation type="submission" date="2023-01" db="EMBL/GenBank/DDBJ databases">
        <title>Oxazolidinone resistance genes in florfenicol resistant enterococci from beef cattle and veal calves at slaughter.</title>
        <authorList>
            <person name="Biggel M."/>
        </authorList>
    </citation>
    <scope>NUCLEOTIDE SEQUENCE</scope>
    <source>
        <strain evidence="15">K204-1</strain>
    </source>
</reference>
<feature type="binding site" evidence="11">
    <location>
        <position position="32"/>
    </location>
    <ligand>
        <name>ATP</name>
        <dbReference type="ChEBI" id="CHEBI:30616"/>
    </ligand>
</feature>
<keyword evidence="3 11" id="KW-0819">tRNA processing</keyword>
<dbReference type="EC" id="2.7.7.72" evidence="11"/>
<gene>
    <name evidence="11" type="primary">cca</name>
    <name evidence="15" type="ORF">PML95_07315</name>
</gene>
<feature type="binding site" evidence="11">
    <location>
        <position position="32"/>
    </location>
    <ligand>
        <name>CTP</name>
        <dbReference type="ChEBI" id="CHEBI:37563"/>
    </ligand>
</feature>
<sequence>MLSNPLPEEFIKGLHIIEELEAAGFEAYFVGGSVRDYLLNRPIHDVDIATSAYPEEVKQVFSQTIDVGIEHGTVLVISDYGQYEVTTFRTESTYQDFRRPDEVTFVRSLAEDLKRRDFTINALAMTNTGAIIDYFDGQIDLENKQLRAVGEPTERFYEDALRMLRGVRFASQLGFEIEAKTFEAIKKHHPLLAHVSIERTHIEWIKMMMGDYRNKGLVSFLDSNLSEMCPGFANQKQRLISLLTLEAGPIESELAVWGLVVDALELKGQSRLNFIKSWKLSNQLKLQIINVTDVLTFLKTSDWDTMTLYSLSPFEVATVEHIRYLKTGVDCSRDTLKRHDNLPIHSKADLAINGRDILNYLHKEPGKWLGETLNELEEAVLCGKVANDIVALMTYIEKEKRN</sequence>
<dbReference type="RefSeq" id="WP_272163147.1">
    <property type="nucleotide sequence ID" value="NZ_CP116507.1"/>
</dbReference>
<keyword evidence="9 11" id="KW-0460">Magnesium</keyword>
<feature type="binding site" evidence="11">
    <location>
        <position position="165"/>
    </location>
    <ligand>
        <name>CTP</name>
        <dbReference type="ChEBI" id="CHEBI:37563"/>
    </ligand>
</feature>
<dbReference type="Gene3D" id="1.10.246.80">
    <property type="match status" value="1"/>
</dbReference>
<evidence type="ECO:0000313" key="15">
    <source>
        <dbReference type="EMBL" id="WCG22204.1"/>
    </source>
</evidence>
<feature type="domain" description="Poly A polymerase head" evidence="12">
    <location>
        <begin position="27"/>
        <end position="147"/>
    </location>
</feature>
<accession>A0AAF0BFQ1</accession>
<feature type="binding site" evidence="11">
    <location>
        <position position="162"/>
    </location>
    <ligand>
        <name>CTP</name>
        <dbReference type="ChEBI" id="CHEBI:37563"/>
    </ligand>
</feature>
<comment type="miscellaneous">
    <text evidence="11">A single active site specifically recognizes both ATP and CTP and is responsible for their addition.</text>
</comment>
<dbReference type="HAMAP" id="MF_01263">
    <property type="entry name" value="CCA_bact_type3"/>
    <property type="match status" value="1"/>
</dbReference>
<dbReference type="InterPro" id="IPR032810">
    <property type="entry name" value="CCA-adding_enz_C"/>
</dbReference>
<name>A0AAF0BFQ1_9ENTE</name>
<evidence type="ECO:0000256" key="9">
    <source>
        <dbReference type="ARBA" id="ARBA00022842"/>
    </source>
</evidence>
<dbReference type="GO" id="GO:0000287">
    <property type="term" value="F:magnesium ion binding"/>
    <property type="evidence" value="ECO:0007669"/>
    <property type="project" value="UniProtKB-UniRule"/>
</dbReference>
<keyword evidence="6 11" id="KW-0547">Nucleotide-binding</keyword>
<dbReference type="InterPro" id="IPR002646">
    <property type="entry name" value="PolA_pol_head_dom"/>
</dbReference>
<evidence type="ECO:0000256" key="1">
    <source>
        <dbReference type="ARBA" id="ARBA00001946"/>
    </source>
</evidence>
<feature type="binding site" evidence="11">
    <location>
        <position position="159"/>
    </location>
    <ligand>
        <name>CTP</name>
        <dbReference type="ChEBI" id="CHEBI:37563"/>
    </ligand>
</feature>
<comment type="catalytic activity">
    <reaction evidence="11">
        <text>a tRNA with a 3' CCA end + 2 CTP + ATP = a tRNA with a 3' CCACCA end + 3 diphosphate</text>
        <dbReference type="Rhea" id="RHEA:76235"/>
        <dbReference type="Rhea" id="RHEA-COMP:10468"/>
        <dbReference type="Rhea" id="RHEA-COMP:18655"/>
        <dbReference type="ChEBI" id="CHEBI:30616"/>
        <dbReference type="ChEBI" id="CHEBI:33019"/>
        <dbReference type="ChEBI" id="CHEBI:37563"/>
        <dbReference type="ChEBI" id="CHEBI:83071"/>
        <dbReference type="ChEBI" id="CHEBI:195187"/>
    </reaction>
</comment>
<evidence type="ECO:0000256" key="11">
    <source>
        <dbReference type="HAMAP-Rule" id="MF_01263"/>
    </source>
</evidence>
<keyword evidence="5 11" id="KW-0479">Metal-binding</keyword>
<evidence type="ECO:0000256" key="4">
    <source>
        <dbReference type="ARBA" id="ARBA00022695"/>
    </source>
</evidence>
<dbReference type="GO" id="GO:0001680">
    <property type="term" value="P:tRNA 3'-terminal CCA addition"/>
    <property type="evidence" value="ECO:0007669"/>
    <property type="project" value="UniProtKB-UniRule"/>
</dbReference>
<feature type="binding site" evidence="11">
    <location>
        <position position="165"/>
    </location>
    <ligand>
        <name>ATP</name>
        <dbReference type="ChEBI" id="CHEBI:30616"/>
    </ligand>
</feature>
<evidence type="ECO:0000256" key="3">
    <source>
        <dbReference type="ARBA" id="ARBA00022694"/>
    </source>
</evidence>
<evidence type="ECO:0000256" key="7">
    <source>
        <dbReference type="ARBA" id="ARBA00022800"/>
    </source>
</evidence>
<evidence type="ECO:0000256" key="2">
    <source>
        <dbReference type="ARBA" id="ARBA00022679"/>
    </source>
</evidence>
<comment type="subunit">
    <text evidence="11">Homodimer.</text>
</comment>
<proteinExistence type="inferred from homology"/>
<keyword evidence="7 11" id="KW-0692">RNA repair</keyword>
<evidence type="ECO:0000259" key="14">
    <source>
        <dbReference type="Pfam" id="PF13735"/>
    </source>
</evidence>
<dbReference type="InterPro" id="IPR023068">
    <property type="entry name" value="CCA-adding_enz_firmicutes"/>
</dbReference>
<feature type="binding site" evidence="11">
    <location>
        <position position="116"/>
    </location>
    <ligand>
        <name>ATP</name>
        <dbReference type="ChEBI" id="CHEBI:30616"/>
    </ligand>
</feature>